<feature type="compositionally biased region" description="Gly residues" evidence="1">
    <location>
        <begin position="12"/>
        <end position="21"/>
    </location>
</feature>
<evidence type="ECO:0000313" key="3">
    <source>
        <dbReference type="EMBL" id="OAE33057.1"/>
    </source>
</evidence>
<feature type="transmembrane region" description="Helical" evidence="2">
    <location>
        <begin position="44"/>
        <end position="63"/>
    </location>
</feature>
<name>A0A176WIX0_MARPO</name>
<keyword evidence="2" id="KW-0812">Transmembrane</keyword>
<keyword evidence="2" id="KW-0472">Membrane</keyword>
<dbReference type="EMBL" id="LVLJ01000695">
    <property type="protein sequence ID" value="OAE33057.1"/>
    <property type="molecule type" value="Genomic_DNA"/>
</dbReference>
<accession>A0A176WIX0</accession>
<protein>
    <submittedName>
        <fullName evidence="3">Uncharacterized protein</fullName>
    </submittedName>
</protein>
<feature type="compositionally biased region" description="Basic and acidic residues" evidence="1">
    <location>
        <begin position="1"/>
        <end position="11"/>
    </location>
</feature>
<keyword evidence="2" id="KW-1133">Transmembrane helix</keyword>
<organism evidence="3 4">
    <name type="scientific">Marchantia polymorpha subsp. ruderalis</name>
    <dbReference type="NCBI Taxonomy" id="1480154"/>
    <lineage>
        <taxon>Eukaryota</taxon>
        <taxon>Viridiplantae</taxon>
        <taxon>Streptophyta</taxon>
        <taxon>Embryophyta</taxon>
        <taxon>Marchantiophyta</taxon>
        <taxon>Marchantiopsida</taxon>
        <taxon>Marchantiidae</taxon>
        <taxon>Marchantiales</taxon>
        <taxon>Marchantiaceae</taxon>
        <taxon>Marchantia</taxon>
    </lineage>
</organism>
<comment type="caution">
    <text evidence="3">The sequence shown here is derived from an EMBL/GenBank/DDBJ whole genome shotgun (WGS) entry which is preliminary data.</text>
</comment>
<evidence type="ECO:0000256" key="2">
    <source>
        <dbReference type="SAM" id="Phobius"/>
    </source>
</evidence>
<feature type="region of interest" description="Disordered" evidence="1">
    <location>
        <begin position="1"/>
        <end position="30"/>
    </location>
</feature>
<reference evidence="3" key="1">
    <citation type="submission" date="2016-03" db="EMBL/GenBank/DDBJ databases">
        <title>Mechanisms controlling the formation of the plant cell surface in tip-growing cells are functionally conserved among land plants.</title>
        <authorList>
            <person name="Honkanen S."/>
            <person name="Jones V.A."/>
            <person name="Morieri G."/>
            <person name="Champion C."/>
            <person name="Hetherington A.J."/>
            <person name="Kelly S."/>
            <person name="Saint-Marcoux D."/>
            <person name="Proust H."/>
            <person name="Prescott H."/>
            <person name="Dolan L."/>
        </authorList>
    </citation>
    <scope>NUCLEOTIDE SEQUENCE [LARGE SCALE GENOMIC DNA]</scope>
    <source>
        <tissue evidence="3">Whole gametophyte</tissue>
    </source>
</reference>
<gene>
    <name evidence="3" type="ORF">AXG93_1913s1590</name>
</gene>
<evidence type="ECO:0000256" key="1">
    <source>
        <dbReference type="SAM" id="MobiDB-lite"/>
    </source>
</evidence>
<sequence>MKDGGRMDGRRLGGAGRGGVQGVRLEARDDEDGEASLFDPSVRVGGSVVVVVVVGVWVVVSPWTNRGGQMLGRGWRKGGGMDCRGRRMQAPGRAGDRERARVIADAWEPAVVMKRVVM</sequence>
<dbReference type="AlphaFoldDB" id="A0A176WIX0"/>
<dbReference type="Proteomes" id="UP000077202">
    <property type="component" value="Unassembled WGS sequence"/>
</dbReference>
<proteinExistence type="predicted"/>
<evidence type="ECO:0000313" key="4">
    <source>
        <dbReference type="Proteomes" id="UP000077202"/>
    </source>
</evidence>
<keyword evidence="4" id="KW-1185">Reference proteome</keyword>